<keyword evidence="4" id="KW-1133">Transmembrane helix</keyword>
<name>C1EBM3_MICCC</name>
<keyword evidence="3" id="KW-0934">Plastid</keyword>
<feature type="transmembrane region" description="Helical" evidence="4">
    <location>
        <begin position="160"/>
        <end position="182"/>
    </location>
</feature>
<evidence type="ECO:0000313" key="5">
    <source>
        <dbReference type="EMBL" id="ACO65747.1"/>
    </source>
</evidence>
<keyword evidence="4" id="KW-0472">Membrane</keyword>
<organism evidence="5 6">
    <name type="scientific">Micromonas commoda (strain RCC299 / NOUM17 / CCMP2709)</name>
    <name type="common">Picoplanktonic green alga</name>
    <dbReference type="NCBI Taxonomy" id="296587"/>
    <lineage>
        <taxon>Eukaryota</taxon>
        <taxon>Viridiplantae</taxon>
        <taxon>Chlorophyta</taxon>
        <taxon>Mamiellophyceae</taxon>
        <taxon>Mamiellales</taxon>
        <taxon>Mamiellaceae</taxon>
        <taxon>Micromonas</taxon>
    </lineage>
</organism>
<keyword evidence="2" id="KW-0150">Chloroplast</keyword>
<dbReference type="KEGG" id="mis:MICPUN_61121"/>
<dbReference type="EMBL" id="CP001329">
    <property type="protein sequence ID" value="ACO65747.1"/>
    <property type="molecule type" value="Genomic_DNA"/>
</dbReference>
<evidence type="ECO:0000256" key="1">
    <source>
        <dbReference type="ARBA" id="ARBA00004229"/>
    </source>
</evidence>
<accession>C1EBM3</accession>
<reference evidence="5 6" key="1">
    <citation type="journal article" date="2009" name="Science">
        <title>Green evolution and dynamic adaptations revealed by genomes of the marine picoeukaryotes Micromonas.</title>
        <authorList>
            <person name="Worden A.Z."/>
            <person name="Lee J.H."/>
            <person name="Mock T."/>
            <person name="Rouze P."/>
            <person name="Simmons M.P."/>
            <person name="Aerts A.L."/>
            <person name="Allen A.E."/>
            <person name="Cuvelier M.L."/>
            <person name="Derelle E."/>
            <person name="Everett M.V."/>
            <person name="Foulon E."/>
            <person name="Grimwood J."/>
            <person name="Gundlach H."/>
            <person name="Henrissat B."/>
            <person name="Napoli C."/>
            <person name="McDonald S.M."/>
            <person name="Parker M.S."/>
            <person name="Rombauts S."/>
            <person name="Salamov A."/>
            <person name="Von Dassow P."/>
            <person name="Badger J.H."/>
            <person name="Coutinho P.M."/>
            <person name="Demir E."/>
            <person name="Dubchak I."/>
            <person name="Gentemann C."/>
            <person name="Eikrem W."/>
            <person name="Gready J.E."/>
            <person name="John U."/>
            <person name="Lanier W."/>
            <person name="Lindquist E.A."/>
            <person name="Lucas S."/>
            <person name="Mayer K.F."/>
            <person name="Moreau H."/>
            <person name="Not F."/>
            <person name="Otillar R."/>
            <person name="Panaud O."/>
            <person name="Pangilinan J."/>
            <person name="Paulsen I."/>
            <person name="Piegu B."/>
            <person name="Poliakov A."/>
            <person name="Robbens S."/>
            <person name="Schmutz J."/>
            <person name="Toulza E."/>
            <person name="Wyss T."/>
            <person name="Zelensky A."/>
            <person name="Zhou K."/>
            <person name="Armbrust E.V."/>
            <person name="Bhattacharya D."/>
            <person name="Goodenough U.W."/>
            <person name="Van de Peer Y."/>
            <person name="Grigoriev I.V."/>
        </authorList>
    </citation>
    <scope>NUCLEOTIDE SEQUENCE [LARGE SCALE GENOMIC DNA]</scope>
    <source>
        <strain evidence="6">RCC299 / NOUM17</strain>
    </source>
</reference>
<dbReference type="InterPro" id="IPR022796">
    <property type="entry name" value="Chloroa_b-bind"/>
</dbReference>
<dbReference type="SUPFAM" id="SSF103511">
    <property type="entry name" value="Chlorophyll a-b binding protein"/>
    <property type="match status" value="1"/>
</dbReference>
<dbReference type="STRING" id="296587.C1EBM3"/>
<dbReference type="Gene3D" id="1.10.3460.10">
    <property type="entry name" value="Chlorophyll a/b binding protein domain"/>
    <property type="match status" value="1"/>
</dbReference>
<dbReference type="GO" id="GO:0009507">
    <property type="term" value="C:chloroplast"/>
    <property type="evidence" value="ECO:0007669"/>
    <property type="project" value="UniProtKB-SubCell"/>
</dbReference>
<evidence type="ECO:0000313" key="6">
    <source>
        <dbReference type="Proteomes" id="UP000002009"/>
    </source>
</evidence>
<dbReference type="Proteomes" id="UP000002009">
    <property type="component" value="Chromosome 9"/>
</dbReference>
<sequence>MHAVTNAVSLKLTGVTARVSAKVARFAQKVALRASVDDEAVTFTADDLSKGLKAADAAWEEKAAEPAAAPVAFSAAIDPADGSVAEAAPLGDDMSMLNDAMIAFKEPRAVEIINGRVAMIGWMAALYAEISNDQSLTRQVINTRTFTLADGVVKTSTMPAAGMFLIPVTVLFVLAASLAPVLRGNEESGLEKAPKDFGPFRAESEMTNGRGAMVGLVALLLAEKFTNGAALF</sequence>
<dbReference type="OMA" id="FEIFIVV"/>
<evidence type="ECO:0000256" key="2">
    <source>
        <dbReference type="ARBA" id="ARBA00022528"/>
    </source>
</evidence>
<evidence type="ECO:0000256" key="3">
    <source>
        <dbReference type="ARBA" id="ARBA00022640"/>
    </source>
</evidence>
<dbReference type="AlphaFoldDB" id="C1EBM3"/>
<keyword evidence="6" id="KW-1185">Reference proteome</keyword>
<dbReference type="OrthoDB" id="498150at2759"/>
<protein>
    <submittedName>
        <fullName evidence="5">Carotene biosynthesis related or early light induced-like protein</fullName>
    </submittedName>
</protein>
<keyword evidence="4" id="KW-0812">Transmembrane</keyword>
<comment type="subcellular location">
    <subcellularLocation>
        <location evidence="1">Plastid</location>
        <location evidence="1">Chloroplast</location>
    </subcellularLocation>
</comment>
<dbReference type="Pfam" id="PF00504">
    <property type="entry name" value="Chloroa_b-bind"/>
    <property type="match status" value="1"/>
</dbReference>
<gene>
    <name evidence="5" type="primary">CBR</name>
    <name evidence="5" type="synonym">ELIP4</name>
    <name evidence="5" type="ORF">MICPUN_61121</name>
</gene>
<evidence type="ECO:0000256" key="4">
    <source>
        <dbReference type="SAM" id="Phobius"/>
    </source>
</evidence>
<proteinExistence type="predicted"/>
<dbReference type="InParanoid" id="C1EBM3"/>